<dbReference type="InterPro" id="IPR021713">
    <property type="entry name" value="Folliculin"/>
</dbReference>
<dbReference type="PANTHER" id="PTHR31441">
    <property type="entry name" value="FOLLICULIN FAMILY MEMBER"/>
    <property type="match status" value="1"/>
</dbReference>
<dbReference type="GO" id="GO:0005829">
    <property type="term" value="C:cytosol"/>
    <property type="evidence" value="ECO:0007669"/>
    <property type="project" value="TreeGrafter"/>
</dbReference>
<dbReference type="Pfam" id="PF11704">
    <property type="entry name" value="Folliculin"/>
    <property type="match status" value="1"/>
</dbReference>
<dbReference type="GO" id="GO:0005096">
    <property type="term" value="F:GTPase activator activity"/>
    <property type="evidence" value="ECO:0007669"/>
    <property type="project" value="InterPro"/>
</dbReference>
<dbReference type="PROSITE" id="PS51834">
    <property type="entry name" value="DENN_FLCN_SMCR8"/>
    <property type="match status" value="1"/>
</dbReference>
<dbReference type="AlphaFoldDB" id="A0A060TCL5"/>
<name>A0A060TCL5_BLAAD</name>
<dbReference type="InterPro" id="IPR037521">
    <property type="entry name" value="FLCN/SMCR8_DENN"/>
</dbReference>
<dbReference type="PhylomeDB" id="A0A060TCL5"/>
<evidence type="ECO:0000259" key="1">
    <source>
        <dbReference type="PROSITE" id="PS51834"/>
    </source>
</evidence>
<dbReference type="EMBL" id="HG937694">
    <property type="protein sequence ID" value="CDP38830.1"/>
    <property type="molecule type" value="Genomic_DNA"/>
</dbReference>
<dbReference type="InterPro" id="IPR037520">
    <property type="entry name" value="Folliculin/SMCR8_longin"/>
</dbReference>
<evidence type="ECO:0000313" key="2">
    <source>
        <dbReference type="EMBL" id="CDP38830.1"/>
    </source>
</evidence>
<dbReference type="GO" id="GO:1904263">
    <property type="term" value="P:positive regulation of TORC1 signaling"/>
    <property type="evidence" value="ECO:0007669"/>
    <property type="project" value="TreeGrafter"/>
</dbReference>
<dbReference type="PANTHER" id="PTHR31441:SF2">
    <property type="entry name" value="FOLLICULIN"/>
    <property type="match status" value="1"/>
</dbReference>
<sequence>MTEDTDEEPSNPSSNVMLLFAHFCEVHGPSCVLCCQSVSSMMPASEYGSMSRTGTCASCQLIFPKDIAGSAPRFLRTSSEDKSSMYVSTQYPKSQQRFTAVRQACLRALSSEHTFNDHTPMMFSDGGIGTAIVLSFRVSDGSSRGQVRRYALIFLGQDEAQVASYWNTVVPHMEELARSIKLRALIESDKEDSKRYGNERFLRIRDSHQSSKSLVTILKDDKLFVEIHAKFSRVLAILDRIG</sequence>
<organism evidence="2">
    <name type="scientific">Blastobotrys adeninivorans</name>
    <name type="common">Yeast</name>
    <name type="synonym">Arxula adeninivorans</name>
    <dbReference type="NCBI Taxonomy" id="409370"/>
    <lineage>
        <taxon>Eukaryota</taxon>
        <taxon>Fungi</taxon>
        <taxon>Dikarya</taxon>
        <taxon>Ascomycota</taxon>
        <taxon>Saccharomycotina</taxon>
        <taxon>Dipodascomycetes</taxon>
        <taxon>Dipodascales</taxon>
        <taxon>Trichomonascaceae</taxon>
        <taxon>Blastobotrys</taxon>
    </lineage>
</organism>
<protein>
    <submittedName>
        <fullName evidence="2">ARAD1D43604p</fullName>
    </submittedName>
</protein>
<accession>A0A060TCL5</accession>
<reference evidence="2" key="2">
    <citation type="submission" date="2014-06" db="EMBL/GenBank/DDBJ databases">
        <title>The complete genome of Blastobotrys (Arxula) adeninivorans LS3 - a yeast of biotechnological interest.</title>
        <authorList>
            <person name="Kunze G."/>
            <person name="Gaillardin C."/>
            <person name="Czernicka M."/>
            <person name="Durrens P."/>
            <person name="Martin T."/>
            <person name="Boer E."/>
            <person name="Gabaldon T."/>
            <person name="Cruz J."/>
            <person name="Talla E."/>
            <person name="Marck C."/>
            <person name="Goffeau A."/>
            <person name="Barbe V."/>
            <person name="Baret P."/>
            <person name="Baronian K."/>
            <person name="Beier S."/>
            <person name="Bleykasten C."/>
            <person name="Bode R."/>
            <person name="Casaregola S."/>
            <person name="Despons L."/>
            <person name="Fairhead C."/>
            <person name="Giersberg M."/>
            <person name="Gierski P."/>
            <person name="Hahnel U."/>
            <person name="Hartmann A."/>
            <person name="Jankowska D."/>
            <person name="Jubin C."/>
            <person name="Jung P."/>
            <person name="Lafontaine I."/>
            <person name="Leh-Louis V."/>
            <person name="Lemaire M."/>
            <person name="Marcet-Houben M."/>
            <person name="Mascher M."/>
            <person name="Morel G."/>
            <person name="Richard G.-F."/>
            <person name="Riechen J."/>
            <person name="Sacerdot C."/>
            <person name="Sarkar A."/>
            <person name="Savel G."/>
            <person name="Schacherer J."/>
            <person name="Sherman D."/>
            <person name="Straub M.-L."/>
            <person name="Stein N."/>
            <person name="Thierry A."/>
            <person name="Trautwein-Schult A."/>
            <person name="Westhof E."/>
            <person name="Worch S."/>
            <person name="Dujon B."/>
            <person name="Souciet J.-L."/>
            <person name="Wincker P."/>
            <person name="Scholz U."/>
            <person name="Neuveglise N."/>
        </authorList>
    </citation>
    <scope>NUCLEOTIDE SEQUENCE</scope>
    <source>
        <strain evidence="2">LS3</strain>
    </source>
</reference>
<reference evidence="2" key="1">
    <citation type="submission" date="2014-02" db="EMBL/GenBank/DDBJ databases">
        <authorList>
            <person name="Genoscope - CEA"/>
        </authorList>
    </citation>
    <scope>NUCLEOTIDE SEQUENCE</scope>
    <source>
        <strain evidence="2">LS3</strain>
    </source>
</reference>
<gene>
    <name evidence="2" type="ORF">GNLVRS02_ARAD1D43604g</name>
</gene>
<proteinExistence type="predicted"/>
<feature type="domain" description="UDENN FLCN/SMCR8-type" evidence="1">
    <location>
        <begin position="65"/>
        <end position="242"/>
    </location>
</feature>